<dbReference type="RefSeq" id="WP_036081709.1">
    <property type="nucleotide sequence ID" value="NZ_JPGK01000003.1"/>
</dbReference>
<accession>A0A094WD56</accession>
<protein>
    <submittedName>
        <fullName evidence="1">Uncharacterized protein</fullName>
    </submittedName>
</protein>
<sequence>MRNPFEKAPENQNAIPSETLRKWKTMQEHLNDRTDLSRLQPEAAKVIGGKIESDWQKWSKDSEQLFPEQFKDSSGRECTRYSGDIAAAFRPWNIPPLKVKLAEVTHFQGKSYLKGKEPESVRRAMVLAKHGFSE</sequence>
<evidence type="ECO:0000313" key="1">
    <source>
        <dbReference type="EMBL" id="KGA94450.1"/>
    </source>
</evidence>
<comment type="caution">
    <text evidence="1">The sequence shown here is derived from an EMBL/GenBank/DDBJ whole genome shotgun (WGS) entry which is preliminary data.</text>
</comment>
<proteinExistence type="predicted"/>
<dbReference type="EMBL" id="JPGK01000003">
    <property type="protein sequence ID" value="KGA94450.1"/>
    <property type="molecule type" value="Genomic_DNA"/>
</dbReference>
<organism evidence="1 2">
    <name type="scientific">Leptospirillum ferriphilum</name>
    <dbReference type="NCBI Taxonomy" id="178606"/>
    <lineage>
        <taxon>Bacteria</taxon>
        <taxon>Pseudomonadati</taxon>
        <taxon>Nitrospirota</taxon>
        <taxon>Nitrospiria</taxon>
        <taxon>Nitrospirales</taxon>
        <taxon>Nitrospiraceae</taxon>
        <taxon>Leptospirillum</taxon>
    </lineage>
</organism>
<dbReference type="AlphaFoldDB" id="A0A094WD56"/>
<dbReference type="Proteomes" id="UP000029452">
    <property type="component" value="Unassembled WGS sequence"/>
</dbReference>
<evidence type="ECO:0000313" key="2">
    <source>
        <dbReference type="Proteomes" id="UP000029452"/>
    </source>
</evidence>
<reference evidence="1 2" key="1">
    <citation type="submission" date="2014-06" db="EMBL/GenBank/DDBJ databases">
        <title>Draft genome sequence of iron oxidizing acidophile Leptospirillum ferriphilum DSM14647.</title>
        <authorList>
            <person name="Cardenas J.P."/>
            <person name="Lazcano M."/>
            <person name="Ossandon F.J."/>
            <person name="Corbett M."/>
            <person name="Holmes D.S."/>
            <person name="Watkin E."/>
        </authorList>
    </citation>
    <scope>NUCLEOTIDE SEQUENCE [LARGE SCALE GENOMIC DNA]</scope>
    <source>
        <strain evidence="1 2">DSM 14647</strain>
    </source>
</reference>
<name>A0A094WD56_9BACT</name>
<gene>
    <name evidence="1" type="ORF">LptCag_1213</name>
</gene>
<dbReference type="PATRIC" id="fig|178606.4.peg.1028"/>